<evidence type="ECO:0000313" key="4">
    <source>
        <dbReference type="Proteomes" id="UP000286931"/>
    </source>
</evidence>
<dbReference type="InterPro" id="IPR022603">
    <property type="entry name" value="DUF3152"/>
</dbReference>
<feature type="compositionally biased region" description="Basic and acidic residues" evidence="1">
    <location>
        <begin position="284"/>
        <end position="300"/>
    </location>
</feature>
<evidence type="ECO:0000259" key="2">
    <source>
        <dbReference type="Pfam" id="PF11350"/>
    </source>
</evidence>
<dbReference type="AlphaFoldDB" id="A0A401YL24"/>
<reference evidence="3 4" key="1">
    <citation type="submission" date="2018-12" db="EMBL/GenBank/DDBJ databases">
        <title>Draft genome sequence of Embleya hyalina NBRC 13850T.</title>
        <authorList>
            <person name="Komaki H."/>
            <person name="Hosoyama A."/>
            <person name="Kimura A."/>
            <person name="Ichikawa N."/>
            <person name="Tamura T."/>
        </authorList>
    </citation>
    <scope>NUCLEOTIDE SEQUENCE [LARGE SCALE GENOMIC DNA]</scope>
    <source>
        <strain evidence="3 4">NBRC 13850</strain>
    </source>
</reference>
<gene>
    <name evidence="3" type="ORF">EHYA_02977</name>
</gene>
<feature type="compositionally biased region" description="Low complexity" evidence="1">
    <location>
        <begin position="392"/>
        <end position="408"/>
    </location>
</feature>
<proteinExistence type="predicted"/>
<feature type="domain" description="DUF3152" evidence="2">
    <location>
        <begin position="422"/>
        <end position="608"/>
    </location>
</feature>
<comment type="caution">
    <text evidence="3">The sequence shown here is derived from an EMBL/GenBank/DDBJ whole genome shotgun (WGS) entry which is preliminary data.</text>
</comment>
<feature type="region of interest" description="Disordered" evidence="1">
    <location>
        <begin position="277"/>
        <end position="327"/>
    </location>
</feature>
<name>A0A401YL24_9ACTN</name>
<keyword evidence="4" id="KW-1185">Reference proteome</keyword>
<dbReference type="Pfam" id="PF11350">
    <property type="entry name" value="DUF3152"/>
    <property type="match status" value="1"/>
</dbReference>
<feature type="compositionally biased region" description="Basic residues" evidence="1">
    <location>
        <begin position="312"/>
        <end position="327"/>
    </location>
</feature>
<dbReference type="EMBL" id="BIFH01000017">
    <property type="protein sequence ID" value="GCD95305.1"/>
    <property type="molecule type" value="Genomic_DNA"/>
</dbReference>
<dbReference type="Proteomes" id="UP000286931">
    <property type="component" value="Unassembled WGS sequence"/>
</dbReference>
<organism evidence="3 4">
    <name type="scientific">Embleya hyalina</name>
    <dbReference type="NCBI Taxonomy" id="516124"/>
    <lineage>
        <taxon>Bacteria</taxon>
        <taxon>Bacillati</taxon>
        <taxon>Actinomycetota</taxon>
        <taxon>Actinomycetes</taxon>
        <taxon>Kitasatosporales</taxon>
        <taxon>Streptomycetaceae</taxon>
        <taxon>Embleya</taxon>
    </lineage>
</organism>
<feature type="region of interest" description="Disordered" evidence="1">
    <location>
        <begin position="353"/>
        <end position="408"/>
    </location>
</feature>
<accession>A0A401YL24</accession>
<feature type="region of interest" description="Disordered" evidence="1">
    <location>
        <begin position="590"/>
        <end position="614"/>
    </location>
</feature>
<evidence type="ECO:0000256" key="1">
    <source>
        <dbReference type="SAM" id="MobiDB-lite"/>
    </source>
</evidence>
<sequence>MQYGGEELPDDGLSGGYAAVPQQADYGQVHEGGYAGGWAAGPTDTSYASGYVEQDTGYHGYPVDQGYGGYPTDGQHTGSYGYEAVQHGWEHPAPAVDSGTWAAVGTMPGAPAHWDDPLEPYDAQPQTGGHPAQNFAAGTYGADTFGAPAFDTGTFDTGSFGGDGYATGGYAGVGYANDLYAADAYRSGTHAAVEAPAVPTYDTTTFEPQSFVGYGYDSSGAYPIVAPVEDPSVDVLHDPPAESARIDLPGVGQYAMEAESWIDSGPELDLEQLSFATEPGDDFADPKPRRLEPEPEHGFEPDTGNAPPRGRAQTRKANRPAPRKGRRTLVAAGGVVVTGAVLAGAVVLQMPDEGTSTQASGDDQAAPGAGHRPTDQAASRGSERDPVAPGSASALPLPTPQSPTTTDQLTLRFPLDPKLGLSGKFDTVPGKEAAPGAGRKYTYAVEIEQGLQLDGELFATTVQKTLNDKRSWASGGLTFERTDSSPKADFVVRLASPETVHKTCSPLVGDTSEDNVSCDAFGTRWVMINAWRWAQGSTAYGDDIVGYRQMLINHEVGHRLGHNHEKSCGAGGIGAGLAPVMMQQTKTRVASEGSMKGQTCEANPWPYPSGKLTK</sequence>
<evidence type="ECO:0000313" key="3">
    <source>
        <dbReference type="EMBL" id="GCD95305.1"/>
    </source>
</evidence>
<dbReference type="SUPFAM" id="SSF55486">
    <property type="entry name" value="Metalloproteases ('zincins'), catalytic domain"/>
    <property type="match status" value="1"/>
</dbReference>
<protein>
    <recommendedName>
        <fullName evidence="2">DUF3152 domain-containing protein</fullName>
    </recommendedName>
</protein>